<dbReference type="PANTHER" id="PTHR35010">
    <property type="entry name" value="BLL4672 PROTEIN-RELATED"/>
    <property type="match status" value="1"/>
</dbReference>
<evidence type="ECO:0000259" key="1">
    <source>
        <dbReference type="SMART" id="SM00530"/>
    </source>
</evidence>
<dbReference type="EMBL" id="JBITGY010000009">
    <property type="protein sequence ID" value="MFI6502293.1"/>
    <property type="molecule type" value="Genomic_DNA"/>
</dbReference>
<evidence type="ECO:0000313" key="3">
    <source>
        <dbReference type="Proteomes" id="UP001612741"/>
    </source>
</evidence>
<evidence type="ECO:0000313" key="2">
    <source>
        <dbReference type="EMBL" id="MFI6502293.1"/>
    </source>
</evidence>
<keyword evidence="3" id="KW-1185">Reference proteome</keyword>
<dbReference type="Pfam" id="PF17765">
    <property type="entry name" value="MLTR_LBD"/>
    <property type="match status" value="1"/>
</dbReference>
<dbReference type="InterPro" id="IPR010982">
    <property type="entry name" value="Lambda_DNA-bd_dom_sf"/>
</dbReference>
<dbReference type="CDD" id="cd00093">
    <property type="entry name" value="HTH_XRE"/>
    <property type="match status" value="1"/>
</dbReference>
<dbReference type="SUPFAM" id="SSF47413">
    <property type="entry name" value="lambda repressor-like DNA-binding domains"/>
    <property type="match status" value="1"/>
</dbReference>
<name>A0ABW7Z4B0_9ACTN</name>
<dbReference type="RefSeq" id="WP_397087442.1">
    <property type="nucleotide sequence ID" value="NZ_JBITGY010000009.1"/>
</dbReference>
<dbReference type="InterPro" id="IPR001387">
    <property type="entry name" value="Cro/C1-type_HTH"/>
</dbReference>
<comment type="caution">
    <text evidence="2">The sequence shown here is derived from an EMBL/GenBank/DDBJ whole genome shotgun (WGS) entry which is preliminary data.</text>
</comment>
<dbReference type="Gene3D" id="3.30.450.180">
    <property type="match status" value="1"/>
</dbReference>
<sequence length="274" mass="30814">MKRTDLAAFLRSRRERITPEMAGLPPGTRRRTPGLRREEVAQLAGVGVTWYTWLEQGRPINASIHVLDAVARTLQLDPAERLHLFRLAGHQDPIPAADSSRVTAEMRQILDQLSPMPACIATSRHDVLAWNAAYAALFPEITASPQHNTLWLIFTRPADLFTRLVNDEEELARTVAVFRGAYSRHAHDPCWQEFTEKLIAASPVFARMWARQDVADPGRRTKIFTNDAVGELRFTTTNFSCDAATETRMIVYSPADEATRSAVVWLTAHARESV</sequence>
<feature type="domain" description="HTH cro/C1-type" evidence="1">
    <location>
        <begin position="9"/>
        <end position="81"/>
    </location>
</feature>
<reference evidence="2 3" key="1">
    <citation type="submission" date="2024-10" db="EMBL/GenBank/DDBJ databases">
        <title>The Natural Products Discovery Center: Release of the First 8490 Sequenced Strains for Exploring Actinobacteria Biosynthetic Diversity.</title>
        <authorList>
            <person name="Kalkreuter E."/>
            <person name="Kautsar S.A."/>
            <person name="Yang D."/>
            <person name="Bader C.D."/>
            <person name="Teijaro C.N."/>
            <person name="Fluegel L."/>
            <person name="Davis C.M."/>
            <person name="Simpson J.R."/>
            <person name="Lauterbach L."/>
            <person name="Steele A.D."/>
            <person name="Gui C."/>
            <person name="Meng S."/>
            <person name="Li G."/>
            <person name="Viehrig K."/>
            <person name="Ye F."/>
            <person name="Su P."/>
            <person name="Kiefer A.F."/>
            <person name="Nichols A."/>
            <person name="Cepeda A.J."/>
            <person name="Yan W."/>
            <person name="Fan B."/>
            <person name="Jiang Y."/>
            <person name="Adhikari A."/>
            <person name="Zheng C.-J."/>
            <person name="Schuster L."/>
            <person name="Cowan T.M."/>
            <person name="Smanski M.J."/>
            <person name="Chevrette M.G."/>
            <person name="De Carvalho L.P.S."/>
            <person name="Shen B."/>
        </authorList>
    </citation>
    <scope>NUCLEOTIDE SEQUENCE [LARGE SCALE GENOMIC DNA]</scope>
    <source>
        <strain evidence="2 3">NPDC050545</strain>
    </source>
</reference>
<gene>
    <name evidence="2" type="ORF">ACIBG2_33285</name>
</gene>
<proteinExistence type="predicted"/>
<dbReference type="Pfam" id="PF13560">
    <property type="entry name" value="HTH_31"/>
    <property type="match status" value="1"/>
</dbReference>
<accession>A0ABW7Z4B0</accession>
<dbReference type="Gene3D" id="1.10.260.40">
    <property type="entry name" value="lambda repressor-like DNA-binding domains"/>
    <property type="match status" value="1"/>
</dbReference>
<dbReference type="PANTHER" id="PTHR35010:SF2">
    <property type="entry name" value="BLL4672 PROTEIN"/>
    <property type="match status" value="1"/>
</dbReference>
<protein>
    <submittedName>
        <fullName evidence="2">Helix-turn-helix transcriptional regulator</fullName>
    </submittedName>
</protein>
<dbReference type="Proteomes" id="UP001612741">
    <property type="component" value="Unassembled WGS sequence"/>
</dbReference>
<dbReference type="InterPro" id="IPR041413">
    <property type="entry name" value="MLTR_LBD"/>
</dbReference>
<dbReference type="SMART" id="SM00530">
    <property type="entry name" value="HTH_XRE"/>
    <property type="match status" value="1"/>
</dbReference>
<organism evidence="2 3">
    <name type="scientific">Nonomuraea typhae</name>
    <dbReference type="NCBI Taxonomy" id="2603600"/>
    <lineage>
        <taxon>Bacteria</taxon>
        <taxon>Bacillati</taxon>
        <taxon>Actinomycetota</taxon>
        <taxon>Actinomycetes</taxon>
        <taxon>Streptosporangiales</taxon>
        <taxon>Streptosporangiaceae</taxon>
        <taxon>Nonomuraea</taxon>
    </lineage>
</organism>